<keyword evidence="1" id="KW-1133">Transmembrane helix</keyword>
<dbReference type="InterPro" id="IPR037185">
    <property type="entry name" value="EmrE-like"/>
</dbReference>
<feature type="transmembrane region" description="Helical" evidence="1">
    <location>
        <begin position="285"/>
        <end position="301"/>
    </location>
</feature>
<reference evidence="4" key="1">
    <citation type="journal article" date="2019" name="Int. J. Syst. Evol. Microbiol.">
        <title>The Global Catalogue of Microorganisms (GCM) 10K type strain sequencing project: providing services to taxonomists for standard genome sequencing and annotation.</title>
        <authorList>
            <consortium name="The Broad Institute Genomics Platform"/>
            <consortium name="The Broad Institute Genome Sequencing Center for Infectious Disease"/>
            <person name="Wu L."/>
            <person name="Ma J."/>
        </authorList>
    </citation>
    <scope>NUCLEOTIDE SEQUENCE [LARGE SCALE GENOMIC DNA]</scope>
    <source>
        <strain evidence="4">CCUG 62981</strain>
    </source>
</reference>
<evidence type="ECO:0000256" key="1">
    <source>
        <dbReference type="SAM" id="Phobius"/>
    </source>
</evidence>
<organism evidence="3 4">
    <name type="scientific">Glycocaulis abyssi</name>
    <dbReference type="NCBI Taxonomy" id="1433403"/>
    <lineage>
        <taxon>Bacteria</taxon>
        <taxon>Pseudomonadati</taxon>
        <taxon>Pseudomonadota</taxon>
        <taxon>Alphaproteobacteria</taxon>
        <taxon>Maricaulales</taxon>
        <taxon>Maricaulaceae</taxon>
        <taxon>Glycocaulis</taxon>
    </lineage>
</organism>
<evidence type="ECO:0000259" key="2">
    <source>
        <dbReference type="Pfam" id="PF00892"/>
    </source>
</evidence>
<evidence type="ECO:0000313" key="3">
    <source>
        <dbReference type="EMBL" id="MFC4725538.1"/>
    </source>
</evidence>
<feature type="transmembrane region" description="Helical" evidence="1">
    <location>
        <begin position="54"/>
        <end position="71"/>
    </location>
</feature>
<feature type="transmembrane region" description="Helical" evidence="1">
    <location>
        <begin position="230"/>
        <end position="252"/>
    </location>
</feature>
<feature type="transmembrane region" description="Helical" evidence="1">
    <location>
        <begin position="167"/>
        <end position="187"/>
    </location>
</feature>
<accession>A0ABV9NG76</accession>
<feature type="domain" description="EamA" evidence="2">
    <location>
        <begin position="25"/>
        <end position="155"/>
    </location>
</feature>
<keyword evidence="1" id="KW-0472">Membrane</keyword>
<feature type="transmembrane region" description="Helical" evidence="1">
    <location>
        <begin position="199"/>
        <end position="218"/>
    </location>
</feature>
<feature type="transmembrane region" description="Helical" evidence="1">
    <location>
        <begin position="87"/>
        <end position="105"/>
    </location>
</feature>
<proteinExistence type="predicted"/>
<dbReference type="Pfam" id="PF00892">
    <property type="entry name" value="EamA"/>
    <property type="match status" value="2"/>
</dbReference>
<name>A0ABV9NG76_9PROT</name>
<dbReference type="RefSeq" id="WP_382436767.1">
    <property type="nucleotide sequence ID" value="NZ_JBHSGQ010000004.1"/>
</dbReference>
<protein>
    <submittedName>
        <fullName evidence="3">DMT family transporter</fullName>
    </submittedName>
</protein>
<dbReference type="InterPro" id="IPR000620">
    <property type="entry name" value="EamA_dom"/>
</dbReference>
<feature type="transmembrane region" description="Helical" evidence="1">
    <location>
        <begin position="21"/>
        <end position="42"/>
    </location>
</feature>
<dbReference type="PANTHER" id="PTHR22911">
    <property type="entry name" value="ACYL-MALONYL CONDENSING ENZYME-RELATED"/>
    <property type="match status" value="1"/>
</dbReference>
<comment type="caution">
    <text evidence="3">The sequence shown here is derived from an EMBL/GenBank/DDBJ whole genome shotgun (WGS) entry which is preliminary data.</text>
</comment>
<gene>
    <name evidence="3" type="ORF">ACFPB0_09580</name>
</gene>
<feature type="domain" description="EamA" evidence="2">
    <location>
        <begin position="168"/>
        <end position="299"/>
    </location>
</feature>
<feature type="transmembrane region" description="Helical" evidence="1">
    <location>
        <begin position="111"/>
        <end position="133"/>
    </location>
</feature>
<sequence>MPDPASPPVAPAAKAEPSRTAILAGTLAVLAGACVIGFAAILVKASDLGPQATAFWRLTLALPALALWLALHRHGKDTPPAQPRMRLIALAGVFFAMDLAFWHVGINITTAANATLLANLTPILVALFSWLIFRETVTRGFIMVCAVMLSGAALLAGGNLTIDPARLTGDVFSVLTAFWYAAYLLAVRKARDGASAPRVIFLSTLIAAPIPLGLALAFGEPLLPESWQGWVPLILLGVVVHAGGQGAIIFGLGRIPAPVAALLLLIQPVVAAAAGWILFDEALSVIQLIGAAIILAGLYAAQLKGAARQTNVPRDPQ</sequence>
<feature type="transmembrane region" description="Helical" evidence="1">
    <location>
        <begin position="259"/>
        <end position="279"/>
    </location>
</feature>
<evidence type="ECO:0000313" key="4">
    <source>
        <dbReference type="Proteomes" id="UP001596024"/>
    </source>
</evidence>
<dbReference type="Gene3D" id="1.10.3730.20">
    <property type="match status" value="1"/>
</dbReference>
<keyword evidence="4" id="KW-1185">Reference proteome</keyword>
<dbReference type="EMBL" id="JBHSGQ010000004">
    <property type="protein sequence ID" value="MFC4725538.1"/>
    <property type="molecule type" value="Genomic_DNA"/>
</dbReference>
<dbReference type="SUPFAM" id="SSF103481">
    <property type="entry name" value="Multidrug resistance efflux transporter EmrE"/>
    <property type="match status" value="2"/>
</dbReference>
<feature type="transmembrane region" description="Helical" evidence="1">
    <location>
        <begin position="140"/>
        <end position="161"/>
    </location>
</feature>
<dbReference type="Proteomes" id="UP001596024">
    <property type="component" value="Unassembled WGS sequence"/>
</dbReference>
<keyword evidence="1" id="KW-0812">Transmembrane</keyword>